<dbReference type="InterPro" id="IPR032710">
    <property type="entry name" value="NTF2-like_dom_sf"/>
</dbReference>
<keyword evidence="3" id="KW-1185">Reference proteome</keyword>
<evidence type="ECO:0000259" key="1">
    <source>
        <dbReference type="Pfam" id="PF12680"/>
    </source>
</evidence>
<dbReference type="GO" id="GO:0016853">
    <property type="term" value="F:isomerase activity"/>
    <property type="evidence" value="ECO:0007669"/>
    <property type="project" value="UniProtKB-KW"/>
</dbReference>
<dbReference type="AlphaFoldDB" id="A0A1C4EYC0"/>
<dbReference type="InterPro" id="IPR037401">
    <property type="entry name" value="SnoaL-like"/>
</dbReference>
<name>A0A1C4EYC0_9BACT</name>
<reference evidence="2 3" key="1">
    <citation type="submission" date="2016-08" db="EMBL/GenBank/DDBJ databases">
        <authorList>
            <person name="Seilhamer J.J."/>
        </authorList>
    </citation>
    <scope>NUCLEOTIDE SEQUENCE [LARGE SCALE GENOMIC DNA]</scope>
    <source>
        <strain evidence="2 3">A37T2</strain>
    </source>
</reference>
<dbReference type="SUPFAM" id="SSF54427">
    <property type="entry name" value="NTF2-like"/>
    <property type="match status" value="1"/>
</dbReference>
<accession>A0A1C4EYC0</accession>
<proteinExistence type="predicted"/>
<feature type="domain" description="SnoaL-like" evidence="1">
    <location>
        <begin position="12"/>
        <end position="122"/>
    </location>
</feature>
<keyword evidence="2" id="KW-0413">Isomerase</keyword>
<gene>
    <name evidence="2" type="ORF">GA0116948_110118</name>
</gene>
<organism evidence="2 3">
    <name type="scientific">Chitinophaga costaii</name>
    <dbReference type="NCBI Taxonomy" id="1335309"/>
    <lineage>
        <taxon>Bacteria</taxon>
        <taxon>Pseudomonadati</taxon>
        <taxon>Bacteroidota</taxon>
        <taxon>Chitinophagia</taxon>
        <taxon>Chitinophagales</taxon>
        <taxon>Chitinophagaceae</taxon>
        <taxon>Chitinophaga</taxon>
    </lineage>
</organism>
<dbReference type="Gene3D" id="3.10.450.50">
    <property type="match status" value="1"/>
</dbReference>
<evidence type="ECO:0000313" key="3">
    <source>
        <dbReference type="Proteomes" id="UP000242818"/>
    </source>
</evidence>
<protein>
    <submittedName>
        <fullName evidence="2">Ketosteroid isomerase-related protein</fullName>
    </submittedName>
</protein>
<dbReference type="RefSeq" id="WP_089713457.1">
    <property type="nucleotide sequence ID" value="NZ_FMAR01000010.1"/>
</dbReference>
<dbReference type="STRING" id="1335309.GA0116948_110118"/>
<evidence type="ECO:0000313" key="2">
    <source>
        <dbReference type="EMBL" id="SCC48647.1"/>
    </source>
</evidence>
<dbReference type="EMBL" id="FMAR01000010">
    <property type="protein sequence ID" value="SCC48647.1"/>
    <property type="molecule type" value="Genomic_DNA"/>
</dbReference>
<sequence length="139" mass="16031">MNNIAEQNKQTVEKFFSSIEDQNFDFFQELFTTDARGFQPFAPNGFPNNLIGAEGFYKEFSEVAARFGFKSIKFFPRLILTTEDPNFIFAQFSGNVDLAQGGKYQNQYLATFKFIDGKIFEYTEYFNPIILSKTFGIPL</sequence>
<dbReference type="OrthoDB" id="3681559at2"/>
<dbReference type="Pfam" id="PF12680">
    <property type="entry name" value="SnoaL_2"/>
    <property type="match status" value="1"/>
</dbReference>
<dbReference type="Proteomes" id="UP000242818">
    <property type="component" value="Unassembled WGS sequence"/>
</dbReference>